<dbReference type="Proteomes" id="UP001060215">
    <property type="component" value="Chromosome 5"/>
</dbReference>
<reference evidence="1 2" key="1">
    <citation type="journal article" date="2022" name="Plant J.">
        <title>Chromosome-level genome of Camellia lanceoleosa provides a valuable resource for understanding genome evolution and self-incompatibility.</title>
        <authorList>
            <person name="Gong W."/>
            <person name="Xiao S."/>
            <person name="Wang L."/>
            <person name="Liao Z."/>
            <person name="Chang Y."/>
            <person name="Mo W."/>
            <person name="Hu G."/>
            <person name="Li W."/>
            <person name="Zhao G."/>
            <person name="Zhu H."/>
            <person name="Hu X."/>
            <person name="Ji K."/>
            <person name="Xiang X."/>
            <person name="Song Q."/>
            <person name="Yuan D."/>
            <person name="Jin S."/>
            <person name="Zhang L."/>
        </authorList>
    </citation>
    <scope>NUCLEOTIDE SEQUENCE [LARGE SCALE GENOMIC DNA]</scope>
    <source>
        <strain evidence="1">SQ_2022a</strain>
    </source>
</reference>
<proteinExistence type="predicted"/>
<name>A0ACC0H9Z8_9ERIC</name>
<protein>
    <submittedName>
        <fullName evidence="1">Uncharacterized protein</fullName>
    </submittedName>
</protein>
<sequence>MEDDKKAMKNMFNITQIYLDTSEKRTKLPKLALEFFDAIDNDGDGKVQIHEFLGFTREQGLTKMNNRHLFDMLDRDGNGSLDFMEVMCLFYIVKSGRPFCGGCGCFIPDIFFTCTKCFHNEEGSFCLCTTCFHKNKFQHKHEQNYFLDNFAMLELQRLQAVAATKPESSSSTSHSTSNAIVPFTPAEKKQGNMKFELFNAGLAAIGGAVGNAAGAVAGAAATAGGSCNIM</sequence>
<dbReference type="EMBL" id="CM045762">
    <property type="protein sequence ID" value="KAI8010030.1"/>
    <property type="molecule type" value="Genomic_DNA"/>
</dbReference>
<comment type="caution">
    <text evidence="1">The sequence shown here is derived from an EMBL/GenBank/DDBJ whole genome shotgun (WGS) entry which is preliminary data.</text>
</comment>
<accession>A0ACC0H9Z8</accession>
<organism evidence="1 2">
    <name type="scientific">Camellia lanceoleosa</name>
    <dbReference type="NCBI Taxonomy" id="1840588"/>
    <lineage>
        <taxon>Eukaryota</taxon>
        <taxon>Viridiplantae</taxon>
        <taxon>Streptophyta</taxon>
        <taxon>Embryophyta</taxon>
        <taxon>Tracheophyta</taxon>
        <taxon>Spermatophyta</taxon>
        <taxon>Magnoliopsida</taxon>
        <taxon>eudicotyledons</taxon>
        <taxon>Gunneridae</taxon>
        <taxon>Pentapetalae</taxon>
        <taxon>asterids</taxon>
        <taxon>Ericales</taxon>
        <taxon>Theaceae</taxon>
        <taxon>Camellia</taxon>
    </lineage>
</organism>
<evidence type="ECO:0000313" key="1">
    <source>
        <dbReference type="EMBL" id="KAI8010030.1"/>
    </source>
</evidence>
<keyword evidence="2" id="KW-1185">Reference proteome</keyword>
<gene>
    <name evidence="1" type="ORF">LOK49_LG06G02587</name>
</gene>
<evidence type="ECO:0000313" key="2">
    <source>
        <dbReference type="Proteomes" id="UP001060215"/>
    </source>
</evidence>